<dbReference type="Proteomes" id="UP001374579">
    <property type="component" value="Unassembled WGS sequence"/>
</dbReference>
<evidence type="ECO:0000256" key="1">
    <source>
        <dbReference type="SAM" id="Phobius"/>
    </source>
</evidence>
<keyword evidence="1" id="KW-0812">Transmembrane</keyword>
<proteinExistence type="predicted"/>
<sequence>MDSNNKVLNRVICCCLSVGLFYFLFCMYYAAKRLEVDDWNQRTSQFTAEMWVNDSELKKIHERMTKNAESISPEVTIITAYFNIGTLNKGGPFGQYTPEKYIKWMSVFGRIDNPLIVFTDSLEVEQIFEDLRKHFPPERTQIFVVERQDLWAFSLAPEIKRVFSQPGYPDHDPNTVHENYSCVMHAKFELVNKVIREKRFNTKYIAWLDIGLFRAVVDEKHIFPLKTPPRFDEMKVAYSGQTKFDPTLTPLEIIAGNKVWVGGAMFLGRPEILYIYTQDYMRAVRKLLDKNLMSTDQQVIYIMYQPSFDLQPRVEIQTYTTHGEDDWFYLGYLLKDAWDISLRAAQPAARFMLSFMT</sequence>
<reference evidence="2 3" key="1">
    <citation type="submission" date="2024-02" db="EMBL/GenBank/DDBJ databases">
        <title>Chromosome-scale genome assembly of the rough periwinkle Littorina saxatilis.</title>
        <authorList>
            <person name="De Jode A."/>
            <person name="Faria R."/>
            <person name="Formenti G."/>
            <person name="Sims Y."/>
            <person name="Smith T.P."/>
            <person name="Tracey A."/>
            <person name="Wood J.M.D."/>
            <person name="Zagrodzka Z.B."/>
            <person name="Johannesson K."/>
            <person name="Butlin R.K."/>
            <person name="Leder E.H."/>
        </authorList>
    </citation>
    <scope>NUCLEOTIDE SEQUENCE [LARGE SCALE GENOMIC DNA]</scope>
    <source>
        <strain evidence="2">Snail1</strain>
        <tissue evidence="2">Muscle</tissue>
    </source>
</reference>
<evidence type="ECO:0000313" key="3">
    <source>
        <dbReference type="Proteomes" id="UP001374579"/>
    </source>
</evidence>
<name>A0AAN9G9X5_9CAEN</name>
<gene>
    <name evidence="2" type="ORF">V1264_022932</name>
</gene>
<protein>
    <submittedName>
        <fullName evidence="2">Uncharacterized protein</fullName>
    </submittedName>
</protein>
<accession>A0AAN9G9X5</accession>
<dbReference type="EMBL" id="JBAMIC010000011">
    <property type="protein sequence ID" value="KAK7099889.1"/>
    <property type="molecule type" value="Genomic_DNA"/>
</dbReference>
<evidence type="ECO:0000313" key="2">
    <source>
        <dbReference type="EMBL" id="KAK7099889.1"/>
    </source>
</evidence>
<keyword evidence="3" id="KW-1185">Reference proteome</keyword>
<organism evidence="2 3">
    <name type="scientific">Littorina saxatilis</name>
    <dbReference type="NCBI Taxonomy" id="31220"/>
    <lineage>
        <taxon>Eukaryota</taxon>
        <taxon>Metazoa</taxon>
        <taxon>Spiralia</taxon>
        <taxon>Lophotrochozoa</taxon>
        <taxon>Mollusca</taxon>
        <taxon>Gastropoda</taxon>
        <taxon>Caenogastropoda</taxon>
        <taxon>Littorinimorpha</taxon>
        <taxon>Littorinoidea</taxon>
        <taxon>Littorinidae</taxon>
        <taxon>Littorina</taxon>
    </lineage>
</organism>
<feature type="transmembrane region" description="Helical" evidence="1">
    <location>
        <begin position="7"/>
        <end position="31"/>
    </location>
</feature>
<dbReference type="AlphaFoldDB" id="A0AAN9G9X5"/>
<dbReference type="Pfam" id="PF09612">
    <property type="entry name" value="HtrL_YibB"/>
    <property type="match status" value="1"/>
</dbReference>
<keyword evidence="1" id="KW-0472">Membrane</keyword>
<comment type="caution">
    <text evidence="2">The sequence shown here is derived from an EMBL/GenBank/DDBJ whole genome shotgun (WGS) entry which is preliminary data.</text>
</comment>
<dbReference type="InterPro" id="IPR011735">
    <property type="entry name" value="WlaTC/HtrL_glycosyltransf"/>
</dbReference>
<keyword evidence="1" id="KW-1133">Transmembrane helix</keyword>